<reference evidence="1 2" key="1">
    <citation type="journal article" date="2016" name="Nat. Commun.">
        <title>Thousands of microbial genomes shed light on interconnected biogeochemical processes in an aquifer system.</title>
        <authorList>
            <person name="Anantharaman K."/>
            <person name="Brown C.T."/>
            <person name="Hug L.A."/>
            <person name="Sharon I."/>
            <person name="Castelle C.J."/>
            <person name="Probst A.J."/>
            <person name="Thomas B.C."/>
            <person name="Singh A."/>
            <person name="Wilkins M.J."/>
            <person name="Karaoz U."/>
            <person name="Brodie E.L."/>
            <person name="Williams K.H."/>
            <person name="Hubbard S.S."/>
            <person name="Banfield J.F."/>
        </authorList>
    </citation>
    <scope>NUCLEOTIDE SEQUENCE [LARGE SCALE GENOMIC DNA]</scope>
</reference>
<sequence>MSMNDEKTKVEELKKQVLQFRQRRKWTGEDPKDIALSVVLEATELLEHFQWKTGDEVRKEARLYGPICDELADVLWWVLVMAESLHIDLAHAFEMKMRKNEEKYPEKIFASDASEAERWRHYYRIKAKYRGGHPLAEGENDK</sequence>
<proteinExistence type="predicted"/>
<dbReference type="PANTHER" id="PTHR46523:SF1">
    <property type="entry name" value="DCTP PYROPHOSPHATASE 1"/>
    <property type="match status" value="1"/>
</dbReference>
<dbReference type="Gene3D" id="1.10.287.1080">
    <property type="entry name" value="MazG-like"/>
    <property type="match status" value="1"/>
</dbReference>
<evidence type="ECO:0000313" key="2">
    <source>
        <dbReference type="Proteomes" id="UP000179233"/>
    </source>
</evidence>
<evidence type="ECO:0000313" key="1">
    <source>
        <dbReference type="EMBL" id="OGY17790.1"/>
    </source>
</evidence>
<gene>
    <name evidence="1" type="ORF">A2786_00505</name>
</gene>
<accession>A0A1G1VQY5</accession>
<dbReference type="InterPro" id="IPR052555">
    <property type="entry name" value="dCTP_Pyrophosphatase"/>
</dbReference>
<organism evidence="1 2">
    <name type="scientific">Candidatus Chisholmbacteria bacterium RIFCSPHIGHO2_01_FULL_52_32</name>
    <dbReference type="NCBI Taxonomy" id="1797591"/>
    <lineage>
        <taxon>Bacteria</taxon>
        <taxon>Candidatus Chisholmiibacteriota</taxon>
    </lineage>
</organism>
<dbReference type="EMBL" id="MHCJ01000006">
    <property type="protein sequence ID" value="OGY17790.1"/>
    <property type="molecule type" value="Genomic_DNA"/>
</dbReference>
<protein>
    <recommendedName>
        <fullName evidence="3">Nucleotide pyrophosphohydrolase</fullName>
    </recommendedName>
</protein>
<dbReference type="GO" id="GO:0047429">
    <property type="term" value="F:nucleoside triphosphate diphosphatase activity"/>
    <property type="evidence" value="ECO:0007669"/>
    <property type="project" value="InterPro"/>
</dbReference>
<dbReference type="InterPro" id="IPR025984">
    <property type="entry name" value="DCTPP"/>
</dbReference>
<dbReference type="SUPFAM" id="SSF101386">
    <property type="entry name" value="all-alpha NTP pyrophosphatases"/>
    <property type="match status" value="1"/>
</dbReference>
<dbReference type="PANTHER" id="PTHR46523">
    <property type="entry name" value="DCTP PYROPHOSPHATASE 1"/>
    <property type="match status" value="1"/>
</dbReference>
<dbReference type="GO" id="GO:0009143">
    <property type="term" value="P:nucleoside triphosphate catabolic process"/>
    <property type="evidence" value="ECO:0007669"/>
    <property type="project" value="InterPro"/>
</dbReference>
<evidence type="ECO:0008006" key="3">
    <source>
        <dbReference type="Google" id="ProtNLM"/>
    </source>
</evidence>
<dbReference type="Pfam" id="PF12643">
    <property type="entry name" value="MazG-like"/>
    <property type="match status" value="1"/>
</dbReference>
<name>A0A1G1VQY5_9BACT</name>
<dbReference type="Proteomes" id="UP000179233">
    <property type="component" value="Unassembled WGS sequence"/>
</dbReference>
<comment type="caution">
    <text evidence="1">The sequence shown here is derived from an EMBL/GenBank/DDBJ whole genome shotgun (WGS) entry which is preliminary data.</text>
</comment>
<dbReference type="AlphaFoldDB" id="A0A1G1VQY5"/>